<dbReference type="Proteomes" id="UP000762676">
    <property type="component" value="Unassembled WGS sequence"/>
</dbReference>
<name>A0AAV4HP46_9GAST</name>
<feature type="signal peptide" evidence="1">
    <location>
        <begin position="1"/>
        <end position="19"/>
    </location>
</feature>
<feature type="chain" id="PRO_5043461526" description="Jacalin-type lectin domain-containing protein" evidence="1">
    <location>
        <begin position="20"/>
        <end position="183"/>
    </location>
</feature>
<protein>
    <recommendedName>
        <fullName evidence="4">Jacalin-type lectin domain-containing protein</fullName>
    </recommendedName>
</protein>
<dbReference type="AlphaFoldDB" id="A0AAV4HP46"/>
<comment type="caution">
    <text evidence="2">The sequence shown here is derived from an EMBL/GenBank/DDBJ whole genome shotgun (WGS) entry which is preliminary data.</text>
</comment>
<evidence type="ECO:0000313" key="3">
    <source>
        <dbReference type="Proteomes" id="UP000762676"/>
    </source>
</evidence>
<accession>A0AAV4HP46</accession>
<gene>
    <name evidence="2" type="ORF">ElyMa_006386100</name>
</gene>
<sequence>MNKCLACLLLVSIPAFSEVTSPDSFPEEIDSEAESAIKSDRGIPDVTIHPPAWLIGCWADETQAQAFFKVVNDGFYYKTWSEGKTSQFQMRDASGVYPRFQNAYANPAYSRYTLNGTRKGDTSGGVFTDMTFSQGEDKHVIGVSGFLNGFLPIWNVTLISTTYKRSDDSICNVESSDQAHAVY</sequence>
<dbReference type="EMBL" id="BMAT01012825">
    <property type="protein sequence ID" value="GFR99942.1"/>
    <property type="molecule type" value="Genomic_DNA"/>
</dbReference>
<keyword evidence="3" id="KW-1185">Reference proteome</keyword>
<reference evidence="2 3" key="1">
    <citation type="journal article" date="2021" name="Elife">
        <title>Chloroplast acquisition without the gene transfer in kleptoplastic sea slugs, Plakobranchus ocellatus.</title>
        <authorList>
            <person name="Maeda T."/>
            <person name="Takahashi S."/>
            <person name="Yoshida T."/>
            <person name="Shimamura S."/>
            <person name="Takaki Y."/>
            <person name="Nagai Y."/>
            <person name="Toyoda A."/>
            <person name="Suzuki Y."/>
            <person name="Arimoto A."/>
            <person name="Ishii H."/>
            <person name="Satoh N."/>
            <person name="Nishiyama T."/>
            <person name="Hasebe M."/>
            <person name="Maruyama T."/>
            <person name="Minagawa J."/>
            <person name="Obokata J."/>
            <person name="Shigenobu S."/>
        </authorList>
    </citation>
    <scope>NUCLEOTIDE SEQUENCE [LARGE SCALE GENOMIC DNA]</scope>
</reference>
<organism evidence="2 3">
    <name type="scientific">Elysia marginata</name>
    <dbReference type="NCBI Taxonomy" id="1093978"/>
    <lineage>
        <taxon>Eukaryota</taxon>
        <taxon>Metazoa</taxon>
        <taxon>Spiralia</taxon>
        <taxon>Lophotrochozoa</taxon>
        <taxon>Mollusca</taxon>
        <taxon>Gastropoda</taxon>
        <taxon>Heterobranchia</taxon>
        <taxon>Euthyneura</taxon>
        <taxon>Panpulmonata</taxon>
        <taxon>Sacoglossa</taxon>
        <taxon>Placobranchoidea</taxon>
        <taxon>Plakobranchidae</taxon>
        <taxon>Elysia</taxon>
    </lineage>
</organism>
<evidence type="ECO:0000313" key="2">
    <source>
        <dbReference type="EMBL" id="GFR99942.1"/>
    </source>
</evidence>
<keyword evidence="1" id="KW-0732">Signal</keyword>
<evidence type="ECO:0008006" key="4">
    <source>
        <dbReference type="Google" id="ProtNLM"/>
    </source>
</evidence>
<proteinExistence type="predicted"/>
<evidence type="ECO:0000256" key="1">
    <source>
        <dbReference type="SAM" id="SignalP"/>
    </source>
</evidence>